<dbReference type="EMBL" id="CM016557">
    <property type="protein sequence ID" value="TKW09210.1"/>
    <property type="molecule type" value="Genomic_DNA"/>
</dbReference>
<name>A0A4U6U173_SETVI</name>
<organism evidence="1 2">
    <name type="scientific">Setaria viridis</name>
    <name type="common">Green bristlegrass</name>
    <name type="synonym">Setaria italica subsp. viridis</name>
    <dbReference type="NCBI Taxonomy" id="4556"/>
    <lineage>
        <taxon>Eukaryota</taxon>
        <taxon>Viridiplantae</taxon>
        <taxon>Streptophyta</taxon>
        <taxon>Embryophyta</taxon>
        <taxon>Tracheophyta</taxon>
        <taxon>Spermatophyta</taxon>
        <taxon>Magnoliopsida</taxon>
        <taxon>Liliopsida</taxon>
        <taxon>Poales</taxon>
        <taxon>Poaceae</taxon>
        <taxon>PACMAD clade</taxon>
        <taxon>Panicoideae</taxon>
        <taxon>Panicodae</taxon>
        <taxon>Paniceae</taxon>
        <taxon>Cenchrinae</taxon>
        <taxon>Setaria</taxon>
    </lineage>
</organism>
<reference evidence="1" key="1">
    <citation type="submission" date="2019-03" db="EMBL/GenBank/DDBJ databases">
        <title>WGS assembly of Setaria viridis.</title>
        <authorList>
            <person name="Huang P."/>
            <person name="Jenkins J."/>
            <person name="Grimwood J."/>
            <person name="Barry K."/>
            <person name="Healey A."/>
            <person name="Mamidi S."/>
            <person name="Sreedasyam A."/>
            <person name="Shu S."/>
            <person name="Feldman M."/>
            <person name="Wu J."/>
            <person name="Yu Y."/>
            <person name="Chen C."/>
            <person name="Johnson J."/>
            <person name="Rokhsar D."/>
            <person name="Baxter I."/>
            <person name="Schmutz J."/>
            <person name="Brutnell T."/>
            <person name="Kellogg E."/>
        </authorList>
    </citation>
    <scope>NUCLEOTIDE SEQUENCE [LARGE SCALE GENOMIC DNA]</scope>
</reference>
<proteinExistence type="predicted"/>
<protein>
    <submittedName>
        <fullName evidence="1">Uncharacterized protein</fullName>
    </submittedName>
</protein>
<dbReference type="Gramene" id="TKW09210">
    <property type="protein sequence ID" value="TKW09210"/>
    <property type="gene ID" value="SEVIR_6G078750v2"/>
</dbReference>
<evidence type="ECO:0000313" key="1">
    <source>
        <dbReference type="EMBL" id="TKW09210.1"/>
    </source>
</evidence>
<keyword evidence="2" id="KW-1185">Reference proteome</keyword>
<dbReference type="AlphaFoldDB" id="A0A4U6U173"/>
<evidence type="ECO:0000313" key="2">
    <source>
        <dbReference type="Proteomes" id="UP000298652"/>
    </source>
</evidence>
<accession>A0A4U6U173</accession>
<gene>
    <name evidence="1" type="ORF">SEVIR_6G078750v2</name>
</gene>
<dbReference type="Proteomes" id="UP000298652">
    <property type="component" value="Chromosome 6"/>
</dbReference>
<sequence length="77" mass="7954">MHLLDVPSAVDGKAMEATRWGNLATDGTASGAGQGLRCKSLPICVSDVSSTIFVGCTTPLDSCKVRRAANDGSQTQK</sequence>